<evidence type="ECO:0000256" key="2">
    <source>
        <dbReference type="ARBA" id="ARBA00006053"/>
    </source>
</evidence>
<feature type="active site" evidence="10">
    <location>
        <position position="12"/>
    </location>
</feature>
<name>A0A9D1MVZ4_9BACT</name>
<dbReference type="Gene3D" id="3.60.20.10">
    <property type="entry name" value="Glutamine Phosphoribosylpyrophosphate, subunit 1, domain 1"/>
    <property type="match status" value="1"/>
</dbReference>
<dbReference type="PROSITE" id="PS51476">
    <property type="entry name" value="PROTEASOME_BETA_2"/>
    <property type="match status" value="1"/>
</dbReference>
<dbReference type="Proteomes" id="UP000886852">
    <property type="component" value="Unassembled WGS sequence"/>
</dbReference>
<evidence type="ECO:0000256" key="6">
    <source>
        <dbReference type="ARBA" id="ARBA00022698"/>
    </source>
</evidence>
<dbReference type="InterPro" id="IPR023333">
    <property type="entry name" value="Proteasome_suB-type"/>
</dbReference>
<comment type="catalytic activity">
    <reaction evidence="10">
        <text>ATP-dependent cleavage of peptide bonds with broad specificity.</text>
        <dbReference type="EC" id="3.4.25.2"/>
    </reaction>
</comment>
<dbReference type="PANTHER" id="PTHR32194:SF0">
    <property type="entry name" value="ATP-DEPENDENT PROTEASE SUBUNIT HSLV"/>
    <property type="match status" value="1"/>
</dbReference>
<feature type="binding site" evidence="10">
    <location>
        <position position="174"/>
    </location>
    <ligand>
        <name>Na(+)</name>
        <dbReference type="ChEBI" id="CHEBI:29101"/>
    </ligand>
</feature>
<reference evidence="11" key="1">
    <citation type="submission" date="2020-10" db="EMBL/GenBank/DDBJ databases">
        <authorList>
            <person name="Gilroy R."/>
        </authorList>
    </citation>
    <scope>NUCLEOTIDE SEQUENCE</scope>
    <source>
        <strain evidence="11">ChiHjej12B11-7776</strain>
    </source>
</reference>
<feature type="binding site" evidence="10">
    <location>
        <position position="171"/>
    </location>
    <ligand>
        <name>Na(+)</name>
        <dbReference type="ChEBI" id="CHEBI:29101"/>
    </ligand>
</feature>
<comment type="activity regulation">
    <text evidence="10">Allosterically activated by HslU binding.</text>
</comment>
<dbReference type="CDD" id="cd01913">
    <property type="entry name" value="protease_HslV"/>
    <property type="match status" value="1"/>
</dbReference>
<comment type="subunit">
    <text evidence="10">A double ring-shaped homohexamer of HslV is capped on each side by a ring-shaped HslU homohexamer. The assembly of the HslU/HslV complex is dependent on binding of ATP.</text>
</comment>
<reference evidence="11" key="2">
    <citation type="journal article" date="2021" name="PeerJ">
        <title>Extensive microbial diversity within the chicken gut microbiome revealed by metagenomics and culture.</title>
        <authorList>
            <person name="Gilroy R."/>
            <person name="Ravi A."/>
            <person name="Getino M."/>
            <person name="Pursley I."/>
            <person name="Horton D.L."/>
            <person name="Alikhan N.F."/>
            <person name="Baker D."/>
            <person name="Gharbi K."/>
            <person name="Hall N."/>
            <person name="Watson M."/>
            <person name="Adriaenssens E.M."/>
            <person name="Foster-Nyarko E."/>
            <person name="Jarju S."/>
            <person name="Secka A."/>
            <person name="Antonio M."/>
            <person name="Oren A."/>
            <person name="Chaudhuri R.R."/>
            <person name="La Ragione R."/>
            <person name="Hildebrand F."/>
            <person name="Pallen M.J."/>
        </authorList>
    </citation>
    <scope>NUCLEOTIDE SEQUENCE</scope>
    <source>
        <strain evidence="11">ChiHjej12B11-7776</strain>
    </source>
</reference>
<evidence type="ECO:0000256" key="9">
    <source>
        <dbReference type="ARBA" id="ARBA00023053"/>
    </source>
</evidence>
<dbReference type="GO" id="GO:0046872">
    <property type="term" value="F:metal ion binding"/>
    <property type="evidence" value="ECO:0007669"/>
    <property type="project" value="UniProtKB-KW"/>
</dbReference>
<keyword evidence="8 10" id="KW-0378">Hydrolase</keyword>
<dbReference type="PIRSF" id="PIRSF039093">
    <property type="entry name" value="HslV"/>
    <property type="match status" value="1"/>
</dbReference>
<dbReference type="GO" id="GO:0005839">
    <property type="term" value="C:proteasome core complex"/>
    <property type="evidence" value="ECO:0007669"/>
    <property type="project" value="InterPro"/>
</dbReference>
<dbReference type="NCBIfam" id="TIGR03692">
    <property type="entry name" value="ATP_dep_HslV"/>
    <property type="match status" value="1"/>
</dbReference>
<evidence type="ECO:0000256" key="10">
    <source>
        <dbReference type="HAMAP-Rule" id="MF_00248"/>
    </source>
</evidence>
<dbReference type="EMBL" id="DVOC01000014">
    <property type="protein sequence ID" value="HIU90509.1"/>
    <property type="molecule type" value="Genomic_DNA"/>
</dbReference>
<comment type="subcellular location">
    <subcellularLocation>
        <location evidence="1 10">Cytoplasm</location>
    </subcellularLocation>
</comment>
<dbReference type="SUPFAM" id="SSF56235">
    <property type="entry name" value="N-terminal nucleophile aminohydrolases (Ntn hydrolases)"/>
    <property type="match status" value="1"/>
</dbReference>
<dbReference type="EC" id="3.4.25.2" evidence="10"/>
<organism evidence="11 12">
    <name type="scientific">Candidatus Fimimonas merdipullorum</name>
    <dbReference type="NCBI Taxonomy" id="2840822"/>
    <lineage>
        <taxon>Bacteria</taxon>
        <taxon>Pseudomonadati</taxon>
        <taxon>Myxococcota</taxon>
        <taxon>Myxococcia</taxon>
        <taxon>Myxococcales</taxon>
        <taxon>Cystobacterineae</taxon>
        <taxon>Myxococcaceae</taxon>
        <taxon>Myxococcaceae incertae sedis</taxon>
        <taxon>Candidatus Fimimonas</taxon>
    </lineage>
</organism>
<dbReference type="Pfam" id="PF00227">
    <property type="entry name" value="Proteasome"/>
    <property type="match status" value="1"/>
</dbReference>
<evidence type="ECO:0000256" key="4">
    <source>
        <dbReference type="ARBA" id="ARBA00022533"/>
    </source>
</evidence>
<keyword evidence="3 10" id="KW-0963">Cytoplasm</keyword>
<dbReference type="InterPro" id="IPR029055">
    <property type="entry name" value="Ntn_hydrolases_N"/>
</dbReference>
<accession>A0A9D1MVZ4</accession>
<dbReference type="PANTHER" id="PTHR32194">
    <property type="entry name" value="METALLOPROTEASE TLDD"/>
    <property type="match status" value="1"/>
</dbReference>
<comment type="similarity">
    <text evidence="2 10">Belongs to the peptidase T1B family. HslV subfamily.</text>
</comment>
<comment type="function">
    <text evidence="10">Protease subunit of a proteasome-like degradation complex believed to be a general protein degrading machinery.</text>
</comment>
<dbReference type="HAMAP" id="MF_00248">
    <property type="entry name" value="HslV"/>
    <property type="match status" value="1"/>
</dbReference>
<proteinExistence type="inferred from homology"/>
<evidence type="ECO:0000256" key="3">
    <source>
        <dbReference type="ARBA" id="ARBA00022490"/>
    </source>
</evidence>
<evidence type="ECO:0000256" key="8">
    <source>
        <dbReference type="ARBA" id="ARBA00022801"/>
    </source>
</evidence>
<evidence type="ECO:0000256" key="1">
    <source>
        <dbReference type="ARBA" id="ARBA00004496"/>
    </source>
</evidence>
<evidence type="ECO:0000313" key="12">
    <source>
        <dbReference type="Proteomes" id="UP000886852"/>
    </source>
</evidence>
<feature type="binding site" evidence="10">
    <location>
        <position position="168"/>
    </location>
    <ligand>
        <name>Na(+)</name>
        <dbReference type="ChEBI" id="CHEBI:29101"/>
    </ligand>
</feature>
<dbReference type="NCBIfam" id="NF003964">
    <property type="entry name" value="PRK05456.1"/>
    <property type="match status" value="1"/>
</dbReference>
<keyword evidence="6 10" id="KW-0888">Threonine protease</keyword>
<dbReference type="GO" id="GO:0009376">
    <property type="term" value="C:HslUV protease complex"/>
    <property type="evidence" value="ECO:0007669"/>
    <property type="project" value="UniProtKB-UniRule"/>
</dbReference>
<evidence type="ECO:0000256" key="5">
    <source>
        <dbReference type="ARBA" id="ARBA00022670"/>
    </source>
</evidence>
<dbReference type="AlphaFoldDB" id="A0A9D1MVZ4"/>
<keyword evidence="5 10" id="KW-0645">Protease</keyword>
<comment type="caution">
    <text evidence="11">The sequence shown here is derived from an EMBL/GenBank/DDBJ whole genome shotgun (WGS) entry which is preliminary data.</text>
</comment>
<keyword evidence="7 10" id="KW-0479">Metal-binding</keyword>
<dbReference type="GO" id="GO:0051603">
    <property type="term" value="P:proteolysis involved in protein catabolic process"/>
    <property type="evidence" value="ECO:0007669"/>
    <property type="project" value="InterPro"/>
</dbReference>
<protein>
    <recommendedName>
        <fullName evidence="10">ATP-dependent protease subunit HslV</fullName>
        <ecNumber evidence="10">3.4.25.2</ecNumber>
    </recommendedName>
</protein>
<keyword evidence="4 10" id="KW-0021">Allosteric enzyme</keyword>
<dbReference type="GO" id="GO:0004298">
    <property type="term" value="F:threonine-type endopeptidase activity"/>
    <property type="evidence" value="ECO:0007669"/>
    <property type="project" value="UniProtKB-KW"/>
</dbReference>
<keyword evidence="9 10" id="KW-0915">Sodium</keyword>
<evidence type="ECO:0000313" key="11">
    <source>
        <dbReference type="EMBL" id="HIU90509.1"/>
    </source>
</evidence>
<dbReference type="InterPro" id="IPR001353">
    <property type="entry name" value="Proteasome_sua/b"/>
</dbReference>
<dbReference type="InterPro" id="IPR022281">
    <property type="entry name" value="ATP-dep_Prtase_HsIV_su"/>
</dbReference>
<gene>
    <name evidence="10 11" type="primary">hslV</name>
    <name evidence="11" type="ORF">IAC72_00645</name>
</gene>
<evidence type="ECO:0000256" key="7">
    <source>
        <dbReference type="ARBA" id="ARBA00022723"/>
    </source>
</evidence>
<sequence length="183" mass="19574">MTEVFSDTIKGTTICAVKRNGKIAVAGDGQVTQGQTVIMKGNAVKVRRIYDGKVVTGFAGSVADAFTLSEKFEEMLQKFSGNLLRAAVEVAQLWRRDNVMRKLEAMMIVADKENVFLLSGTGDVIEPDDGVCAIGSGGNYALAAAKALLRNTDLSAKEIAKRALEIASEICVFTNGHITVEEA</sequence>